<organism evidence="2 3">
    <name type="scientific">Mycolicibacterium aromaticivorans JS19b1 = JCM 16368</name>
    <dbReference type="NCBI Taxonomy" id="1440774"/>
    <lineage>
        <taxon>Bacteria</taxon>
        <taxon>Bacillati</taxon>
        <taxon>Actinomycetota</taxon>
        <taxon>Actinomycetes</taxon>
        <taxon>Mycobacteriales</taxon>
        <taxon>Mycobacteriaceae</taxon>
        <taxon>Mycolicibacterium</taxon>
    </lineage>
</organism>
<dbReference type="RefSeq" id="WP_036337750.1">
    <property type="nucleotide sequence ID" value="NZ_JALN02000001.1"/>
</dbReference>
<protein>
    <recommendedName>
        <fullName evidence="4">Transmembrane protein</fullName>
    </recommendedName>
</protein>
<dbReference type="Proteomes" id="UP000022835">
    <property type="component" value="Unassembled WGS sequence"/>
</dbReference>
<dbReference type="eggNOG" id="ENOG5031FFC">
    <property type="taxonomic scope" value="Bacteria"/>
</dbReference>
<dbReference type="STRING" id="1440774.Y900_000490"/>
<reference evidence="2" key="1">
    <citation type="submission" date="2014-05" db="EMBL/GenBank/DDBJ databases">
        <title>Genome sequence of Mycobacterium aromaticivorans strain JS19b1T (= DSM 45407T).</title>
        <authorList>
            <person name="Kwak Y."/>
            <person name="Park G.-S."/>
            <person name="Li Q.X."/>
            <person name="Lee S.-E."/>
            <person name="Shin J.-H."/>
        </authorList>
    </citation>
    <scope>NUCLEOTIDE SEQUENCE [LARGE SCALE GENOMIC DNA]</scope>
    <source>
        <strain evidence="2">JS19b1</strain>
    </source>
</reference>
<evidence type="ECO:0000313" key="3">
    <source>
        <dbReference type="Proteomes" id="UP000022835"/>
    </source>
</evidence>
<feature type="transmembrane region" description="Helical" evidence="1">
    <location>
        <begin position="42"/>
        <end position="59"/>
    </location>
</feature>
<keyword evidence="1" id="KW-0812">Transmembrane</keyword>
<evidence type="ECO:0000256" key="1">
    <source>
        <dbReference type="SAM" id="Phobius"/>
    </source>
</evidence>
<evidence type="ECO:0008006" key="4">
    <source>
        <dbReference type="Google" id="ProtNLM"/>
    </source>
</evidence>
<comment type="caution">
    <text evidence="2">The sequence shown here is derived from an EMBL/GenBank/DDBJ whole genome shotgun (WGS) entry which is preliminary data.</text>
</comment>
<keyword evidence="1" id="KW-0472">Membrane</keyword>
<sequence>MTSMDPVQIAGVPWPRYKLVALVLGLIVFAVIGVVTKSAAPAVLLAAGTSTAVWLAFGLRRRR</sequence>
<accession>A0A064C9Y9</accession>
<proteinExistence type="predicted"/>
<evidence type="ECO:0000313" key="2">
    <source>
        <dbReference type="EMBL" id="KDE97444.1"/>
    </source>
</evidence>
<keyword evidence="3" id="KW-1185">Reference proteome</keyword>
<keyword evidence="1" id="KW-1133">Transmembrane helix</keyword>
<dbReference type="AlphaFoldDB" id="A0A064C9Y9"/>
<dbReference type="OrthoDB" id="4753348at2"/>
<dbReference type="EMBL" id="JALN02000001">
    <property type="protein sequence ID" value="KDE97444.1"/>
    <property type="molecule type" value="Genomic_DNA"/>
</dbReference>
<gene>
    <name evidence="2" type="ORF">Y900_000490</name>
</gene>
<name>A0A064C9Y9_9MYCO</name>
<feature type="transmembrane region" description="Helical" evidence="1">
    <location>
        <begin position="19"/>
        <end position="36"/>
    </location>
</feature>